<sequence length="159" mass="16937">MLPFFLKSAELSPPNWLKRATPKATFTYDPTVFCAGLPTCGPLQVSYANWADPTNTWFAVALQAIGLAKNPLGFNSGFLSGGAYTTETISPQAVRSSSESSYLAEALQWTQIKVYNRTLASKILISSGKATGVSVSTGGTSYTLTARKEVILSAGTFHS</sequence>
<evidence type="ECO:0000313" key="8">
    <source>
        <dbReference type="Proteomes" id="UP001287356"/>
    </source>
</evidence>
<name>A0AAE0NBI4_9PEZI</name>
<comment type="similarity">
    <text evidence="2">Belongs to the GMC oxidoreductase family.</text>
</comment>
<reference evidence="7" key="2">
    <citation type="submission" date="2023-06" db="EMBL/GenBank/DDBJ databases">
        <authorList>
            <consortium name="Lawrence Berkeley National Laboratory"/>
            <person name="Haridas S."/>
            <person name="Hensen N."/>
            <person name="Bonometti L."/>
            <person name="Westerberg I."/>
            <person name="Brannstrom I.O."/>
            <person name="Guillou S."/>
            <person name="Cros-Aarteil S."/>
            <person name="Calhoun S."/>
            <person name="Kuo A."/>
            <person name="Mondo S."/>
            <person name="Pangilinan J."/>
            <person name="Riley R."/>
            <person name="Labutti K."/>
            <person name="Andreopoulos B."/>
            <person name="Lipzen A."/>
            <person name="Chen C."/>
            <person name="Yanf M."/>
            <person name="Daum C."/>
            <person name="Ng V."/>
            <person name="Clum A."/>
            <person name="Steindorff A."/>
            <person name="Ohm R."/>
            <person name="Martin F."/>
            <person name="Silar P."/>
            <person name="Natvig D."/>
            <person name="Lalanne C."/>
            <person name="Gautier V."/>
            <person name="Ament-Velasquez S.L."/>
            <person name="Kruys A."/>
            <person name="Hutchinson M.I."/>
            <person name="Powell A.J."/>
            <person name="Barry K."/>
            <person name="Miller A.N."/>
            <person name="Grigoriev I.V."/>
            <person name="Debuchy R."/>
            <person name="Gladieux P."/>
            <person name="Thoren M.H."/>
            <person name="Johannesson H."/>
        </authorList>
    </citation>
    <scope>NUCLEOTIDE SEQUENCE</scope>
    <source>
        <strain evidence="7">CBS 958.72</strain>
    </source>
</reference>
<keyword evidence="3" id="KW-0285">Flavoprotein</keyword>
<evidence type="ECO:0000256" key="5">
    <source>
        <dbReference type="ARBA" id="ARBA00023002"/>
    </source>
</evidence>
<gene>
    <name evidence="7" type="ORF">B0T24DRAFT_490874</name>
</gene>
<dbReference type="InterPro" id="IPR000172">
    <property type="entry name" value="GMC_OxRdtase_N"/>
</dbReference>
<keyword evidence="8" id="KW-1185">Reference proteome</keyword>
<evidence type="ECO:0000256" key="1">
    <source>
        <dbReference type="ARBA" id="ARBA00001974"/>
    </source>
</evidence>
<dbReference type="SUPFAM" id="SSF51905">
    <property type="entry name" value="FAD/NAD(P)-binding domain"/>
    <property type="match status" value="1"/>
</dbReference>
<organism evidence="7 8">
    <name type="scientific">Lasiosphaeria ovina</name>
    <dbReference type="NCBI Taxonomy" id="92902"/>
    <lineage>
        <taxon>Eukaryota</taxon>
        <taxon>Fungi</taxon>
        <taxon>Dikarya</taxon>
        <taxon>Ascomycota</taxon>
        <taxon>Pezizomycotina</taxon>
        <taxon>Sordariomycetes</taxon>
        <taxon>Sordariomycetidae</taxon>
        <taxon>Sordariales</taxon>
        <taxon>Lasiosphaeriaceae</taxon>
        <taxon>Lasiosphaeria</taxon>
    </lineage>
</organism>
<dbReference type="GO" id="GO:0016614">
    <property type="term" value="F:oxidoreductase activity, acting on CH-OH group of donors"/>
    <property type="evidence" value="ECO:0007669"/>
    <property type="project" value="InterPro"/>
</dbReference>
<dbReference type="Gene3D" id="3.30.560.10">
    <property type="entry name" value="Glucose Oxidase, domain 3"/>
    <property type="match status" value="1"/>
</dbReference>
<keyword evidence="5" id="KW-0560">Oxidoreductase</keyword>
<dbReference type="PANTHER" id="PTHR11552">
    <property type="entry name" value="GLUCOSE-METHANOL-CHOLINE GMC OXIDOREDUCTASE"/>
    <property type="match status" value="1"/>
</dbReference>
<comment type="cofactor">
    <cofactor evidence="1">
        <name>FAD</name>
        <dbReference type="ChEBI" id="CHEBI:57692"/>
    </cofactor>
</comment>
<evidence type="ECO:0000259" key="6">
    <source>
        <dbReference type="Pfam" id="PF00732"/>
    </source>
</evidence>
<dbReference type="AlphaFoldDB" id="A0AAE0NBI4"/>
<dbReference type="PANTHER" id="PTHR11552:SF138">
    <property type="entry name" value="DEHYDROGENASE PKFF-RELATED"/>
    <property type="match status" value="1"/>
</dbReference>
<feature type="non-terminal residue" evidence="7">
    <location>
        <position position="159"/>
    </location>
</feature>
<dbReference type="GO" id="GO:0050660">
    <property type="term" value="F:flavin adenine dinucleotide binding"/>
    <property type="evidence" value="ECO:0007669"/>
    <property type="project" value="InterPro"/>
</dbReference>
<dbReference type="InterPro" id="IPR036188">
    <property type="entry name" value="FAD/NAD-bd_sf"/>
</dbReference>
<accession>A0AAE0NBI4</accession>
<dbReference type="Gene3D" id="4.10.450.10">
    <property type="entry name" value="Glucose Oxidase, domain 2"/>
    <property type="match status" value="1"/>
</dbReference>
<protein>
    <recommendedName>
        <fullName evidence="6">Glucose-methanol-choline oxidoreductase N-terminal domain-containing protein</fullName>
    </recommendedName>
</protein>
<dbReference type="GO" id="GO:0044550">
    <property type="term" value="P:secondary metabolite biosynthetic process"/>
    <property type="evidence" value="ECO:0007669"/>
    <property type="project" value="TreeGrafter"/>
</dbReference>
<evidence type="ECO:0000313" key="7">
    <source>
        <dbReference type="EMBL" id="KAK3377370.1"/>
    </source>
</evidence>
<evidence type="ECO:0000256" key="3">
    <source>
        <dbReference type="ARBA" id="ARBA00022630"/>
    </source>
</evidence>
<dbReference type="Gene3D" id="3.50.50.60">
    <property type="entry name" value="FAD/NAD(P)-binding domain"/>
    <property type="match status" value="1"/>
</dbReference>
<dbReference type="EMBL" id="JAULSN010000003">
    <property type="protein sequence ID" value="KAK3377370.1"/>
    <property type="molecule type" value="Genomic_DNA"/>
</dbReference>
<reference evidence="7" key="1">
    <citation type="journal article" date="2023" name="Mol. Phylogenet. Evol.">
        <title>Genome-scale phylogeny and comparative genomics of the fungal order Sordariales.</title>
        <authorList>
            <person name="Hensen N."/>
            <person name="Bonometti L."/>
            <person name="Westerberg I."/>
            <person name="Brannstrom I.O."/>
            <person name="Guillou S."/>
            <person name="Cros-Aarteil S."/>
            <person name="Calhoun S."/>
            <person name="Haridas S."/>
            <person name="Kuo A."/>
            <person name="Mondo S."/>
            <person name="Pangilinan J."/>
            <person name="Riley R."/>
            <person name="LaButti K."/>
            <person name="Andreopoulos B."/>
            <person name="Lipzen A."/>
            <person name="Chen C."/>
            <person name="Yan M."/>
            <person name="Daum C."/>
            <person name="Ng V."/>
            <person name="Clum A."/>
            <person name="Steindorff A."/>
            <person name="Ohm R.A."/>
            <person name="Martin F."/>
            <person name="Silar P."/>
            <person name="Natvig D.O."/>
            <person name="Lalanne C."/>
            <person name="Gautier V."/>
            <person name="Ament-Velasquez S.L."/>
            <person name="Kruys A."/>
            <person name="Hutchinson M.I."/>
            <person name="Powell A.J."/>
            <person name="Barry K."/>
            <person name="Miller A.N."/>
            <person name="Grigoriev I.V."/>
            <person name="Debuchy R."/>
            <person name="Gladieux P."/>
            <person name="Hiltunen Thoren M."/>
            <person name="Johannesson H."/>
        </authorList>
    </citation>
    <scope>NUCLEOTIDE SEQUENCE</scope>
    <source>
        <strain evidence="7">CBS 958.72</strain>
    </source>
</reference>
<keyword evidence="4" id="KW-0274">FAD</keyword>
<evidence type="ECO:0000256" key="2">
    <source>
        <dbReference type="ARBA" id="ARBA00010790"/>
    </source>
</evidence>
<dbReference type="InterPro" id="IPR012132">
    <property type="entry name" value="GMC_OxRdtase"/>
</dbReference>
<comment type="caution">
    <text evidence="7">The sequence shown here is derived from an EMBL/GenBank/DDBJ whole genome shotgun (WGS) entry which is preliminary data.</text>
</comment>
<feature type="domain" description="Glucose-methanol-choline oxidoreductase N-terminal" evidence="6">
    <location>
        <begin position="40"/>
        <end position="159"/>
    </location>
</feature>
<dbReference type="Proteomes" id="UP001287356">
    <property type="component" value="Unassembled WGS sequence"/>
</dbReference>
<proteinExistence type="inferred from homology"/>
<dbReference type="Pfam" id="PF00732">
    <property type="entry name" value="GMC_oxred_N"/>
    <property type="match status" value="1"/>
</dbReference>
<dbReference type="InterPro" id="IPR027424">
    <property type="entry name" value="Glucose_Oxidase_domain_2"/>
</dbReference>
<evidence type="ECO:0000256" key="4">
    <source>
        <dbReference type="ARBA" id="ARBA00022827"/>
    </source>
</evidence>